<proteinExistence type="predicted"/>
<dbReference type="Proteomes" id="UP001165283">
    <property type="component" value="Unassembled WGS sequence"/>
</dbReference>
<keyword evidence="1" id="KW-0812">Transmembrane</keyword>
<organism evidence="2 3">
    <name type="scientific">Pseudonocardia humida</name>
    <dbReference type="NCBI Taxonomy" id="2800819"/>
    <lineage>
        <taxon>Bacteria</taxon>
        <taxon>Bacillati</taxon>
        <taxon>Actinomycetota</taxon>
        <taxon>Actinomycetes</taxon>
        <taxon>Pseudonocardiales</taxon>
        <taxon>Pseudonocardiaceae</taxon>
        <taxon>Pseudonocardia</taxon>
    </lineage>
</organism>
<protein>
    <submittedName>
        <fullName evidence="2">Uncharacterized protein</fullName>
    </submittedName>
</protein>
<feature type="transmembrane region" description="Helical" evidence="1">
    <location>
        <begin position="82"/>
        <end position="112"/>
    </location>
</feature>
<sequence>MTALVAVVAVAAALLIGRPADARRIVRPAGAAIVVLTAGLLAPSTVQDSGSAAIYLLGVPVVAALLPLAAPRVGVAARVVDLLAGAVVGGWGLLLALGIGVAFLPAGLLYLAGAAVVPGDGRAPAGHRTDGVGRAR</sequence>
<gene>
    <name evidence="2" type="ORF">KDL28_28925</name>
</gene>
<dbReference type="EMBL" id="JAGSOV010000062">
    <property type="protein sequence ID" value="MCO1659100.1"/>
    <property type="molecule type" value="Genomic_DNA"/>
</dbReference>
<accession>A0ABT1A7U4</accession>
<comment type="caution">
    <text evidence="2">The sequence shown here is derived from an EMBL/GenBank/DDBJ whole genome shotgun (WGS) entry which is preliminary data.</text>
</comment>
<feature type="transmembrane region" description="Helical" evidence="1">
    <location>
        <begin position="53"/>
        <end position="70"/>
    </location>
</feature>
<evidence type="ECO:0000313" key="2">
    <source>
        <dbReference type="EMBL" id="MCO1659100.1"/>
    </source>
</evidence>
<evidence type="ECO:0000256" key="1">
    <source>
        <dbReference type="SAM" id="Phobius"/>
    </source>
</evidence>
<reference evidence="2" key="1">
    <citation type="submission" date="2021-04" db="EMBL/GenBank/DDBJ databases">
        <title>Pseudonocardia sp. nov., isolated from sandy soil of mangrove forest.</title>
        <authorList>
            <person name="Zan Z."/>
            <person name="Huang R."/>
            <person name="Liu W."/>
        </authorList>
    </citation>
    <scope>NUCLEOTIDE SEQUENCE</scope>
    <source>
        <strain evidence="2">S2-4</strain>
    </source>
</reference>
<keyword evidence="1" id="KW-1133">Transmembrane helix</keyword>
<keyword evidence="1" id="KW-0472">Membrane</keyword>
<dbReference type="RefSeq" id="WP_252443741.1">
    <property type="nucleotide sequence ID" value="NZ_JAGSOV010000062.1"/>
</dbReference>
<feature type="transmembrane region" description="Helical" evidence="1">
    <location>
        <begin position="29"/>
        <end position="46"/>
    </location>
</feature>
<name>A0ABT1A7U4_9PSEU</name>
<keyword evidence="3" id="KW-1185">Reference proteome</keyword>
<evidence type="ECO:0000313" key="3">
    <source>
        <dbReference type="Proteomes" id="UP001165283"/>
    </source>
</evidence>